<feature type="binding site" evidence="10">
    <location>
        <position position="166"/>
    </location>
    <ligand>
        <name>K(+)</name>
        <dbReference type="ChEBI" id="CHEBI:29103"/>
    </ligand>
</feature>
<feature type="binding site" evidence="10">
    <location>
        <position position="130"/>
    </location>
    <ligand>
        <name>K(+)</name>
        <dbReference type="ChEBI" id="CHEBI:29103"/>
    </ligand>
</feature>
<dbReference type="NCBIfam" id="TIGR00197">
    <property type="entry name" value="yjeF_nterm"/>
    <property type="match status" value="1"/>
</dbReference>
<reference evidence="12 13" key="1">
    <citation type="submission" date="2019-02" db="EMBL/GenBank/DDBJ databases">
        <title>Deep-cultivation of Planctomycetes and their phenomic and genomic characterization uncovers novel biology.</title>
        <authorList>
            <person name="Wiegand S."/>
            <person name="Jogler M."/>
            <person name="Boedeker C."/>
            <person name="Pinto D."/>
            <person name="Vollmers J."/>
            <person name="Rivas-Marin E."/>
            <person name="Kohn T."/>
            <person name="Peeters S.H."/>
            <person name="Heuer A."/>
            <person name="Rast P."/>
            <person name="Oberbeckmann S."/>
            <person name="Bunk B."/>
            <person name="Jeske O."/>
            <person name="Meyerdierks A."/>
            <person name="Storesund J.E."/>
            <person name="Kallscheuer N."/>
            <person name="Luecker S."/>
            <person name="Lage O.M."/>
            <person name="Pohl T."/>
            <person name="Merkel B.J."/>
            <person name="Hornburger P."/>
            <person name="Mueller R.-W."/>
            <person name="Bruemmer F."/>
            <person name="Labrenz M."/>
            <person name="Spormann A.M."/>
            <person name="Op Den Camp H."/>
            <person name="Overmann J."/>
            <person name="Amann R."/>
            <person name="Jetten M.S.M."/>
            <person name="Mascher T."/>
            <person name="Medema M.H."/>
            <person name="Devos D.P."/>
            <person name="Kaster A.-K."/>
            <person name="Ovreas L."/>
            <person name="Rohde M."/>
            <person name="Galperin M.Y."/>
            <person name="Jogler C."/>
        </authorList>
    </citation>
    <scope>NUCLEOTIDE SEQUENCE [LARGE SCALE GENOMIC DNA]</scope>
    <source>
        <strain evidence="12 13">Pla22</strain>
    </source>
</reference>
<proteinExistence type="inferred from homology"/>
<feature type="binding site" evidence="10">
    <location>
        <position position="163"/>
    </location>
    <ligand>
        <name>(6S)-NADPHX</name>
        <dbReference type="ChEBI" id="CHEBI:64076"/>
    </ligand>
</feature>
<evidence type="ECO:0000256" key="10">
    <source>
        <dbReference type="HAMAP-Rule" id="MF_01966"/>
    </source>
</evidence>
<gene>
    <name evidence="12" type="primary">nnr_2</name>
    <name evidence="10" type="synonym">nnrE</name>
    <name evidence="12" type="ORF">Pla22_21720</name>
</gene>
<evidence type="ECO:0000313" key="12">
    <source>
        <dbReference type="EMBL" id="TWT54525.1"/>
    </source>
</evidence>
<dbReference type="GO" id="GO:0052856">
    <property type="term" value="F:NAD(P)HX epimerase activity"/>
    <property type="evidence" value="ECO:0007669"/>
    <property type="project" value="UniProtKB-UniRule"/>
</dbReference>
<dbReference type="PANTHER" id="PTHR13232:SF10">
    <property type="entry name" value="NAD(P)H-HYDRATE EPIMERASE"/>
    <property type="match status" value="1"/>
</dbReference>
<evidence type="ECO:0000256" key="4">
    <source>
        <dbReference type="ARBA" id="ARBA00022723"/>
    </source>
</evidence>
<dbReference type="Gene3D" id="3.40.50.10260">
    <property type="entry name" value="YjeF N-terminal domain"/>
    <property type="match status" value="1"/>
</dbReference>
<evidence type="ECO:0000256" key="8">
    <source>
        <dbReference type="ARBA" id="ARBA00023027"/>
    </source>
</evidence>
<comment type="similarity">
    <text evidence="10">Belongs to the NnrE/AIBP family.</text>
</comment>
<feature type="binding site" evidence="10">
    <location>
        <begin position="56"/>
        <end position="60"/>
    </location>
    <ligand>
        <name>(6S)-NADPHX</name>
        <dbReference type="ChEBI" id="CHEBI:64076"/>
    </ligand>
</feature>
<evidence type="ECO:0000256" key="7">
    <source>
        <dbReference type="ARBA" id="ARBA00022958"/>
    </source>
</evidence>
<name>A0A5C5WXA9_9BACT</name>
<comment type="cofactor">
    <cofactor evidence="10">
        <name>K(+)</name>
        <dbReference type="ChEBI" id="CHEBI:29103"/>
    </cofactor>
    <text evidence="10">Binds 1 potassium ion per subunit.</text>
</comment>
<feature type="domain" description="YjeF N-terminal" evidence="11">
    <location>
        <begin position="9"/>
        <end position="220"/>
    </location>
</feature>
<comment type="catalytic activity">
    <reaction evidence="1 10">
        <text>(6R)-NADHX = (6S)-NADHX</text>
        <dbReference type="Rhea" id="RHEA:32215"/>
        <dbReference type="ChEBI" id="CHEBI:64074"/>
        <dbReference type="ChEBI" id="CHEBI:64075"/>
        <dbReference type="EC" id="5.1.99.6"/>
    </reaction>
</comment>
<keyword evidence="9 10" id="KW-0413">Isomerase</keyword>
<evidence type="ECO:0000256" key="6">
    <source>
        <dbReference type="ARBA" id="ARBA00022857"/>
    </source>
</evidence>
<keyword evidence="5 10" id="KW-0547">Nucleotide-binding</keyword>
<keyword evidence="6 10" id="KW-0521">NADP</keyword>
<dbReference type="PANTHER" id="PTHR13232">
    <property type="entry name" value="NAD(P)H-HYDRATE EPIMERASE"/>
    <property type="match status" value="1"/>
</dbReference>
<keyword evidence="8 10" id="KW-0520">NAD</keyword>
<dbReference type="GO" id="GO:0000166">
    <property type="term" value="F:nucleotide binding"/>
    <property type="evidence" value="ECO:0007669"/>
    <property type="project" value="UniProtKB-KW"/>
</dbReference>
<keyword evidence="13" id="KW-1185">Reference proteome</keyword>
<keyword evidence="4 10" id="KW-0479">Metal-binding</keyword>
<dbReference type="SUPFAM" id="SSF64153">
    <property type="entry name" value="YjeF N-terminal domain-like"/>
    <property type="match status" value="1"/>
</dbReference>
<evidence type="ECO:0000313" key="13">
    <source>
        <dbReference type="Proteomes" id="UP000316598"/>
    </source>
</evidence>
<comment type="function">
    <text evidence="10">Catalyzes the epimerization of the S- and R-forms of NAD(P)HX, a damaged form of NAD(P)H that is a result of enzymatic or heat-dependent hydration. This is a prerequisite for the S-specific NAD(P)H-hydrate dehydratase to allow the repair of both epimers of NAD(P)HX.</text>
</comment>
<dbReference type="EMBL" id="SJPI01000001">
    <property type="protein sequence ID" value="TWT54525.1"/>
    <property type="molecule type" value="Genomic_DNA"/>
</dbReference>
<evidence type="ECO:0000256" key="1">
    <source>
        <dbReference type="ARBA" id="ARBA00000013"/>
    </source>
</evidence>
<dbReference type="EC" id="5.1.99.6" evidence="3 10"/>
<dbReference type="AlphaFoldDB" id="A0A5C5WXA9"/>
<keyword evidence="7 10" id="KW-0630">Potassium</keyword>
<dbReference type="InterPro" id="IPR036652">
    <property type="entry name" value="YjeF_N_dom_sf"/>
</dbReference>
<dbReference type="Pfam" id="PF03853">
    <property type="entry name" value="YjeF_N"/>
    <property type="match status" value="1"/>
</dbReference>
<evidence type="ECO:0000256" key="5">
    <source>
        <dbReference type="ARBA" id="ARBA00022741"/>
    </source>
</evidence>
<dbReference type="InterPro" id="IPR032976">
    <property type="entry name" value="YJEFN_prot_NAXE-like"/>
</dbReference>
<evidence type="ECO:0000256" key="3">
    <source>
        <dbReference type="ARBA" id="ARBA00012228"/>
    </source>
</evidence>
<dbReference type="HAMAP" id="MF_01966">
    <property type="entry name" value="NADHX_epimerase"/>
    <property type="match status" value="1"/>
</dbReference>
<sequence>MQALTCEQVRRVDEIAIRDYQMPGIVLMENAGRGAAEIIHSLCPDATALVLCGRGNNGGDGYVIARHLQILGHEVSILAVCAVDELSGDAKVNAVIADAAGIEIEVIEEKANQEGTSLAMKLGKTNCIIDGLLGTGAKPPLRGIYAALVSAANESDAMRIALDIPTGLDGDTGEVIGEAFRADHTMTFVAPKVGFQQKNADEFVGVVHVVGIGVPTKLIRELDLPNNELGLPKN</sequence>
<dbReference type="InterPro" id="IPR004443">
    <property type="entry name" value="YjeF_N_dom"/>
</dbReference>
<comment type="catalytic activity">
    <reaction evidence="2 10">
        <text>(6R)-NADPHX = (6S)-NADPHX</text>
        <dbReference type="Rhea" id="RHEA:32227"/>
        <dbReference type="ChEBI" id="CHEBI:64076"/>
        <dbReference type="ChEBI" id="CHEBI:64077"/>
        <dbReference type="EC" id="5.1.99.6"/>
    </reaction>
</comment>
<evidence type="ECO:0000256" key="9">
    <source>
        <dbReference type="ARBA" id="ARBA00023235"/>
    </source>
</evidence>
<organism evidence="12 13">
    <name type="scientific">Rubripirellula amarantea</name>
    <dbReference type="NCBI Taxonomy" id="2527999"/>
    <lineage>
        <taxon>Bacteria</taxon>
        <taxon>Pseudomonadati</taxon>
        <taxon>Planctomycetota</taxon>
        <taxon>Planctomycetia</taxon>
        <taxon>Pirellulales</taxon>
        <taxon>Pirellulaceae</taxon>
        <taxon>Rubripirellula</taxon>
    </lineage>
</organism>
<feature type="binding site" evidence="10">
    <location>
        <position position="145"/>
    </location>
    <ligand>
        <name>(6S)-NADPHX</name>
        <dbReference type="ChEBI" id="CHEBI:64076"/>
    </ligand>
</feature>
<accession>A0A5C5WXA9</accession>
<feature type="binding site" evidence="10">
    <location>
        <position position="57"/>
    </location>
    <ligand>
        <name>K(+)</name>
        <dbReference type="ChEBI" id="CHEBI:29103"/>
    </ligand>
</feature>
<dbReference type="GO" id="GO:0046872">
    <property type="term" value="F:metal ion binding"/>
    <property type="evidence" value="ECO:0007669"/>
    <property type="project" value="UniProtKB-KW"/>
</dbReference>
<evidence type="ECO:0000259" key="11">
    <source>
        <dbReference type="PROSITE" id="PS51385"/>
    </source>
</evidence>
<dbReference type="RefSeq" id="WP_242631918.1">
    <property type="nucleotide sequence ID" value="NZ_SJPI01000001.1"/>
</dbReference>
<comment type="caution">
    <text evidence="12">The sequence shown here is derived from an EMBL/GenBank/DDBJ whole genome shotgun (WGS) entry which is preliminary data.</text>
</comment>
<feature type="binding site" evidence="10">
    <location>
        <begin position="134"/>
        <end position="140"/>
    </location>
    <ligand>
        <name>(6S)-NADPHX</name>
        <dbReference type="ChEBI" id="CHEBI:64076"/>
    </ligand>
</feature>
<dbReference type="PROSITE" id="PS51385">
    <property type="entry name" value="YJEF_N"/>
    <property type="match status" value="1"/>
</dbReference>
<protein>
    <recommendedName>
        <fullName evidence="3 10">NAD(P)H-hydrate epimerase</fullName>
        <ecNumber evidence="3 10">5.1.99.6</ecNumber>
    </recommendedName>
    <alternativeName>
        <fullName evidence="10">NAD(P)HX epimerase</fullName>
    </alternativeName>
</protein>
<dbReference type="Proteomes" id="UP000316598">
    <property type="component" value="Unassembled WGS sequence"/>
</dbReference>
<evidence type="ECO:0000256" key="2">
    <source>
        <dbReference type="ARBA" id="ARBA00000909"/>
    </source>
</evidence>